<dbReference type="PANTHER" id="PTHR43697">
    <property type="entry name" value="SERYL-TRNA SYNTHETASE"/>
    <property type="match status" value="1"/>
</dbReference>
<evidence type="ECO:0000256" key="14">
    <source>
        <dbReference type="PIRSR" id="PIRSR001529-2"/>
    </source>
</evidence>
<comment type="function">
    <text evidence="12">Catalyzes the attachment of serine to tRNA(Ser). Is also able to aminoacylate tRNA(Sec) with serine, to form the misacylated tRNA L-seryl-tRNA(Sec), which will be further converted into selenocysteinyl-tRNA(Sec).</text>
</comment>
<evidence type="ECO:0000256" key="5">
    <source>
        <dbReference type="ARBA" id="ARBA00022598"/>
    </source>
</evidence>
<reference evidence="17" key="1">
    <citation type="journal article" date="2020" name="mSystems">
        <title>Genome- and Community-Level Interaction Insights into Carbon Utilization and Element Cycling Functions of Hydrothermarchaeota in Hydrothermal Sediment.</title>
        <authorList>
            <person name="Zhou Z."/>
            <person name="Liu Y."/>
            <person name="Xu W."/>
            <person name="Pan J."/>
            <person name="Luo Z.H."/>
            <person name="Li M."/>
        </authorList>
    </citation>
    <scope>NUCLEOTIDE SEQUENCE [LARGE SCALE GENOMIC DNA]</scope>
    <source>
        <strain evidence="17">SpSt-106</strain>
    </source>
</reference>
<dbReference type="InterPro" id="IPR033729">
    <property type="entry name" value="SerRS_core"/>
</dbReference>
<keyword evidence="9 12" id="KW-0030">Aminoacyl-tRNA synthetase</keyword>
<feature type="domain" description="Aminoacyl-transfer RNA synthetases class-II family profile" evidence="16">
    <location>
        <begin position="174"/>
        <end position="411"/>
    </location>
</feature>
<proteinExistence type="inferred from homology"/>
<feature type="coiled-coil region" evidence="15">
    <location>
        <begin position="44"/>
        <end position="104"/>
    </location>
</feature>
<feature type="binding site" evidence="13">
    <location>
        <position position="232"/>
    </location>
    <ligand>
        <name>L-serine</name>
        <dbReference type="ChEBI" id="CHEBI:33384"/>
    </ligand>
</feature>
<evidence type="ECO:0000259" key="16">
    <source>
        <dbReference type="PROSITE" id="PS50862"/>
    </source>
</evidence>
<dbReference type="EMBL" id="DRWR01000053">
    <property type="protein sequence ID" value="HHQ15762.1"/>
    <property type="molecule type" value="Genomic_DNA"/>
</dbReference>
<evidence type="ECO:0000256" key="2">
    <source>
        <dbReference type="ARBA" id="ARBA00005045"/>
    </source>
</evidence>
<feature type="binding site" evidence="12 14">
    <location>
        <begin position="263"/>
        <end position="265"/>
    </location>
    <ligand>
        <name>ATP</name>
        <dbReference type="ChEBI" id="CHEBI:30616"/>
    </ligand>
</feature>
<dbReference type="InterPro" id="IPR015866">
    <property type="entry name" value="Ser-tRNA-synth_1_N"/>
</dbReference>
<dbReference type="Gene3D" id="3.30.930.10">
    <property type="entry name" value="Bira Bifunctional Protein, Domain 2"/>
    <property type="match status" value="1"/>
</dbReference>
<comment type="caution">
    <text evidence="17">The sequence shown here is derived from an EMBL/GenBank/DDBJ whole genome shotgun (WGS) entry which is preliminary data.</text>
</comment>
<comment type="similarity">
    <text evidence="3 12">Belongs to the class-II aminoacyl-tRNA synthetase family. Type-1 seryl-tRNA synthetase subfamily.</text>
</comment>
<comment type="caution">
    <text evidence="12">Lacks conserved residue(s) required for the propagation of feature annotation.</text>
</comment>
<dbReference type="Pfam" id="PF00587">
    <property type="entry name" value="tRNA-synt_2b"/>
    <property type="match status" value="1"/>
</dbReference>
<dbReference type="AlphaFoldDB" id="A0A7V5XFZ6"/>
<comment type="subcellular location">
    <subcellularLocation>
        <location evidence="1 12">Cytoplasm</location>
    </subcellularLocation>
</comment>
<evidence type="ECO:0000256" key="9">
    <source>
        <dbReference type="ARBA" id="ARBA00023146"/>
    </source>
</evidence>
<feature type="binding site" evidence="12">
    <location>
        <position position="386"/>
    </location>
    <ligand>
        <name>L-serine</name>
        <dbReference type="ChEBI" id="CHEBI:33384"/>
    </ligand>
</feature>
<dbReference type="NCBIfam" id="TIGR00414">
    <property type="entry name" value="serS"/>
    <property type="match status" value="1"/>
</dbReference>
<evidence type="ECO:0000256" key="1">
    <source>
        <dbReference type="ARBA" id="ARBA00004496"/>
    </source>
</evidence>
<evidence type="ECO:0000256" key="8">
    <source>
        <dbReference type="ARBA" id="ARBA00022917"/>
    </source>
</evidence>
<dbReference type="HAMAP" id="MF_00176">
    <property type="entry name" value="Ser_tRNA_synth_type1"/>
    <property type="match status" value="1"/>
</dbReference>
<dbReference type="InterPro" id="IPR006195">
    <property type="entry name" value="aa-tRNA-synth_II"/>
</dbReference>
<sequence length="428" mass="49472">MLDIKIIREKPEWVKERLKTRGENYPIEEILELDKKRRTLIQRVENLRHVRREESEKIGKLKKEGKESEAKALSERVKALGDELKREEEELKKVEEEFEFKMSLIPNIPHESVPLGVSAEDNVVVKRWGDIPEFSFEPKPHWEIGEALGILDFERAGKITGSRFVVYWNEGALLERALINFMLDLHIKKHGYKEVLPPFIVNERALFGTGQLPKFKIDLFKLEEWDYYLVPTAEVPVTNLHQDEILPEEVLPLYYVAYTPCFRSEAGSYGKDVRGIIRQHQFNKVELVKFTTPETSYEELESLLLDAEEVLQLLELPYRVVVLCTGDLGFAAAKTYDIEVWAPGQNRFVEISSCSNFEDFQARRANIRYRPKGGGKPRFVHTLNGSGLAIGRTVMAILENYQQEDGSVVIPKILRPYMGGLEIIKRKK</sequence>
<organism evidence="17">
    <name type="scientific">Thermodesulfobacterium geofontis</name>
    <dbReference type="NCBI Taxonomy" id="1295609"/>
    <lineage>
        <taxon>Bacteria</taxon>
        <taxon>Pseudomonadati</taxon>
        <taxon>Thermodesulfobacteriota</taxon>
        <taxon>Thermodesulfobacteria</taxon>
        <taxon>Thermodesulfobacteriales</taxon>
        <taxon>Thermodesulfobacteriaceae</taxon>
        <taxon>Thermodesulfobacterium</taxon>
    </lineage>
</organism>
<evidence type="ECO:0000256" key="7">
    <source>
        <dbReference type="ARBA" id="ARBA00022840"/>
    </source>
</evidence>
<dbReference type="InterPro" id="IPR045864">
    <property type="entry name" value="aa-tRNA-synth_II/BPL/LPL"/>
</dbReference>
<dbReference type="PIRSF" id="PIRSF001529">
    <property type="entry name" value="Ser-tRNA-synth_IIa"/>
    <property type="match status" value="1"/>
</dbReference>
<keyword evidence="8 12" id="KW-0648">Protein biosynthesis</keyword>
<dbReference type="GO" id="GO:0006434">
    <property type="term" value="P:seryl-tRNA aminoacylation"/>
    <property type="evidence" value="ECO:0007669"/>
    <property type="project" value="UniProtKB-UniRule"/>
</dbReference>
<gene>
    <name evidence="12" type="primary">serS</name>
    <name evidence="17" type="ORF">ENM15_02960</name>
</gene>
<dbReference type="CDD" id="cd00770">
    <property type="entry name" value="SerRS_core"/>
    <property type="match status" value="1"/>
</dbReference>
<comment type="catalytic activity">
    <reaction evidence="11 12">
        <text>tRNA(Ser) + L-serine + ATP = L-seryl-tRNA(Ser) + AMP + diphosphate + H(+)</text>
        <dbReference type="Rhea" id="RHEA:12292"/>
        <dbReference type="Rhea" id="RHEA-COMP:9669"/>
        <dbReference type="Rhea" id="RHEA-COMP:9703"/>
        <dbReference type="ChEBI" id="CHEBI:15378"/>
        <dbReference type="ChEBI" id="CHEBI:30616"/>
        <dbReference type="ChEBI" id="CHEBI:33019"/>
        <dbReference type="ChEBI" id="CHEBI:33384"/>
        <dbReference type="ChEBI" id="CHEBI:78442"/>
        <dbReference type="ChEBI" id="CHEBI:78533"/>
        <dbReference type="ChEBI" id="CHEBI:456215"/>
        <dbReference type="EC" id="6.1.1.11"/>
    </reaction>
</comment>
<dbReference type="Gene3D" id="1.10.287.40">
    <property type="entry name" value="Serine-tRNA synthetase, tRNA binding domain"/>
    <property type="match status" value="1"/>
</dbReference>
<dbReference type="InterPro" id="IPR042103">
    <property type="entry name" value="SerRS_1_N_sf"/>
</dbReference>
<evidence type="ECO:0000256" key="4">
    <source>
        <dbReference type="ARBA" id="ARBA00022490"/>
    </source>
</evidence>
<feature type="binding site" evidence="12 13">
    <location>
        <position position="286"/>
    </location>
    <ligand>
        <name>L-serine</name>
        <dbReference type="ChEBI" id="CHEBI:33384"/>
    </ligand>
</feature>
<dbReference type="SUPFAM" id="SSF46589">
    <property type="entry name" value="tRNA-binding arm"/>
    <property type="match status" value="1"/>
</dbReference>
<name>A0A7V5XFZ6_9BACT</name>
<keyword evidence="7 12" id="KW-0067">ATP-binding</keyword>
<evidence type="ECO:0000256" key="15">
    <source>
        <dbReference type="SAM" id="Coils"/>
    </source>
</evidence>
<dbReference type="Pfam" id="PF02403">
    <property type="entry name" value="Seryl_tRNA_N"/>
    <property type="match status" value="1"/>
</dbReference>
<evidence type="ECO:0000256" key="12">
    <source>
        <dbReference type="HAMAP-Rule" id="MF_00176"/>
    </source>
</evidence>
<dbReference type="InterPro" id="IPR002314">
    <property type="entry name" value="aa-tRNA-synt_IIb"/>
</dbReference>
<dbReference type="PANTHER" id="PTHR43697:SF1">
    <property type="entry name" value="SERINE--TRNA LIGASE"/>
    <property type="match status" value="1"/>
</dbReference>
<evidence type="ECO:0000256" key="10">
    <source>
        <dbReference type="ARBA" id="ARBA00047929"/>
    </source>
</evidence>
<dbReference type="GO" id="GO:0005737">
    <property type="term" value="C:cytoplasm"/>
    <property type="evidence" value="ECO:0007669"/>
    <property type="project" value="UniProtKB-SubCell"/>
</dbReference>
<feature type="binding site" evidence="12 14">
    <location>
        <begin position="350"/>
        <end position="353"/>
    </location>
    <ligand>
        <name>ATP</name>
        <dbReference type="ChEBI" id="CHEBI:30616"/>
    </ligand>
</feature>
<evidence type="ECO:0000256" key="11">
    <source>
        <dbReference type="ARBA" id="ARBA00048823"/>
    </source>
</evidence>
<evidence type="ECO:0000256" key="3">
    <source>
        <dbReference type="ARBA" id="ARBA00010728"/>
    </source>
</evidence>
<dbReference type="UniPathway" id="UPA00906">
    <property type="reaction ID" value="UER00895"/>
</dbReference>
<keyword evidence="5 12" id="KW-0436">Ligase</keyword>
<evidence type="ECO:0000256" key="13">
    <source>
        <dbReference type="PIRSR" id="PIRSR001529-1"/>
    </source>
</evidence>
<dbReference type="InterPro" id="IPR010978">
    <property type="entry name" value="tRNA-bd_arm"/>
</dbReference>
<comment type="domain">
    <text evidence="12">Consists of two distinct domains, a catalytic core and a N-terminal extension that is involved in tRNA binding.</text>
</comment>
<dbReference type="GO" id="GO:0005524">
    <property type="term" value="F:ATP binding"/>
    <property type="evidence" value="ECO:0007669"/>
    <property type="project" value="UniProtKB-UniRule"/>
</dbReference>
<dbReference type="PROSITE" id="PS50862">
    <property type="entry name" value="AA_TRNA_LIGASE_II"/>
    <property type="match status" value="1"/>
</dbReference>
<dbReference type="PRINTS" id="PR00981">
    <property type="entry name" value="TRNASYNTHSER"/>
</dbReference>
<keyword evidence="4 12" id="KW-0963">Cytoplasm</keyword>
<protein>
    <recommendedName>
        <fullName evidence="12">Serine--tRNA ligase</fullName>
        <ecNumber evidence="12">6.1.1.11</ecNumber>
    </recommendedName>
    <alternativeName>
        <fullName evidence="12">Seryl-tRNA synthetase</fullName>
        <shortName evidence="12">SerRS</shortName>
    </alternativeName>
    <alternativeName>
        <fullName evidence="12">Seryl-tRNA(Ser/Sec) synthetase</fullName>
    </alternativeName>
</protein>
<feature type="binding site" evidence="13">
    <location>
        <position position="384"/>
    </location>
    <ligand>
        <name>L-serine</name>
        <dbReference type="ChEBI" id="CHEBI:33384"/>
    </ligand>
</feature>
<feature type="binding site" evidence="13">
    <location>
        <position position="263"/>
    </location>
    <ligand>
        <name>L-serine</name>
        <dbReference type="ChEBI" id="CHEBI:33384"/>
    </ligand>
</feature>
<evidence type="ECO:0000256" key="6">
    <source>
        <dbReference type="ARBA" id="ARBA00022741"/>
    </source>
</evidence>
<dbReference type="SUPFAM" id="SSF55681">
    <property type="entry name" value="Class II aaRS and biotin synthetases"/>
    <property type="match status" value="1"/>
</dbReference>
<feature type="binding site" evidence="12">
    <location>
        <begin position="232"/>
        <end position="234"/>
    </location>
    <ligand>
        <name>L-serine</name>
        <dbReference type="ChEBI" id="CHEBI:33384"/>
    </ligand>
</feature>
<dbReference type="EC" id="6.1.1.11" evidence="12"/>
<accession>A0A7V5XFZ6</accession>
<comment type="catalytic activity">
    <reaction evidence="10 12">
        <text>tRNA(Sec) + L-serine + ATP = L-seryl-tRNA(Sec) + AMP + diphosphate + H(+)</text>
        <dbReference type="Rhea" id="RHEA:42580"/>
        <dbReference type="Rhea" id="RHEA-COMP:9742"/>
        <dbReference type="Rhea" id="RHEA-COMP:10128"/>
        <dbReference type="ChEBI" id="CHEBI:15378"/>
        <dbReference type="ChEBI" id="CHEBI:30616"/>
        <dbReference type="ChEBI" id="CHEBI:33019"/>
        <dbReference type="ChEBI" id="CHEBI:33384"/>
        <dbReference type="ChEBI" id="CHEBI:78442"/>
        <dbReference type="ChEBI" id="CHEBI:78533"/>
        <dbReference type="ChEBI" id="CHEBI:456215"/>
        <dbReference type="EC" id="6.1.1.11"/>
    </reaction>
</comment>
<dbReference type="GO" id="GO:0004828">
    <property type="term" value="F:serine-tRNA ligase activity"/>
    <property type="evidence" value="ECO:0007669"/>
    <property type="project" value="UniProtKB-UniRule"/>
</dbReference>
<dbReference type="InterPro" id="IPR002317">
    <property type="entry name" value="Ser-tRNA-ligase_type_1"/>
</dbReference>
<keyword evidence="15" id="KW-0175">Coiled coil</keyword>
<dbReference type="GO" id="GO:0016260">
    <property type="term" value="P:selenocysteine biosynthetic process"/>
    <property type="evidence" value="ECO:0007669"/>
    <property type="project" value="UniProtKB-UniRule"/>
</dbReference>
<evidence type="ECO:0000313" key="17">
    <source>
        <dbReference type="EMBL" id="HHQ15762.1"/>
    </source>
</evidence>
<comment type="subunit">
    <text evidence="12">Homodimer. The tRNA molecule binds across the dimer.</text>
</comment>
<comment type="pathway">
    <text evidence="2 12">Aminoacyl-tRNA biosynthesis; selenocysteinyl-tRNA(Sec) biosynthesis; L-seryl-tRNA(Sec) from L-serine and tRNA(Sec): step 1/1.</text>
</comment>
<keyword evidence="6 12" id="KW-0547">Nucleotide-binding</keyword>